<evidence type="ECO:0000256" key="2">
    <source>
        <dbReference type="ARBA" id="ARBA00004673"/>
    </source>
</evidence>
<dbReference type="GO" id="GO:0045277">
    <property type="term" value="C:respiratory chain complex IV"/>
    <property type="evidence" value="ECO:0007669"/>
    <property type="project" value="InterPro"/>
</dbReference>
<evidence type="ECO:0000256" key="9">
    <source>
        <dbReference type="ARBA" id="ARBA00023128"/>
    </source>
</evidence>
<dbReference type="GeneID" id="43583242"/>
<evidence type="ECO:0000256" key="10">
    <source>
        <dbReference type="ARBA" id="ARBA00023136"/>
    </source>
</evidence>
<dbReference type="PANTHER" id="PTHR10707">
    <property type="entry name" value="CYTOCHROME C OXIDASE SUBUNIT IV"/>
    <property type="match status" value="1"/>
</dbReference>
<keyword evidence="5" id="KW-0999">Mitochondrion inner membrane</keyword>
<comment type="subcellular location">
    <subcellularLocation>
        <location evidence="1">Mitochondrion inner membrane</location>
        <topology evidence="1">Single-pass membrane protein</topology>
    </subcellularLocation>
</comment>
<evidence type="ECO:0000313" key="12">
    <source>
        <dbReference type="Proteomes" id="UP000398389"/>
    </source>
</evidence>
<evidence type="ECO:0000256" key="7">
    <source>
        <dbReference type="ARBA" id="ARBA00022989"/>
    </source>
</evidence>
<dbReference type="SUPFAM" id="SSF81406">
    <property type="entry name" value="Mitochondrial cytochrome c oxidase subunit IV"/>
    <property type="match status" value="1"/>
</dbReference>
<comment type="pathway">
    <text evidence="2">Energy metabolism; oxidative phosphorylation.</text>
</comment>
<dbReference type="GO" id="GO:0006123">
    <property type="term" value="P:mitochondrial electron transport, cytochrome c to oxygen"/>
    <property type="evidence" value="ECO:0007669"/>
    <property type="project" value="InterPro"/>
</dbReference>
<evidence type="ECO:0000256" key="5">
    <source>
        <dbReference type="ARBA" id="ARBA00022792"/>
    </source>
</evidence>
<dbReference type="PANTHER" id="PTHR10707:SF10">
    <property type="entry name" value="CYTOCHROME C OXIDASE SUBUNIT 4"/>
    <property type="match status" value="1"/>
</dbReference>
<dbReference type="EMBL" id="CABVLU010000003">
    <property type="protein sequence ID" value="VVT55100.1"/>
    <property type="molecule type" value="Genomic_DNA"/>
</dbReference>
<keyword evidence="8" id="KW-0560">Oxidoreductase</keyword>
<accession>A0A5E8BZJ1</accession>
<name>A0A5E8BZJ1_9ASCO</name>
<proteinExistence type="inferred from homology"/>
<dbReference type="RefSeq" id="XP_031855033.1">
    <property type="nucleotide sequence ID" value="XM_031999142.1"/>
</dbReference>
<dbReference type="GO" id="GO:0016491">
    <property type="term" value="F:oxidoreductase activity"/>
    <property type="evidence" value="ECO:0007669"/>
    <property type="project" value="UniProtKB-KW"/>
</dbReference>
<dbReference type="Proteomes" id="UP000398389">
    <property type="component" value="Unassembled WGS sequence"/>
</dbReference>
<keyword evidence="10" id="KW-0472">Membrane</keyword>
<keyword evidence="7" id="KW-1133">Transmembrane helix</keyword>
<keyword evidence="12" id="KW-1185">Reference proteome</keyword>
<evidence type="ECO:0000256" key="4">
    <source>
        <dbReference type="ARBA" id="ARBA00022692"/>
    </source>
</evidence>
<keyword evidence="9" id="KW-0496">Mitochondrion</keyword>
<evidence type="ECO:0000256" key="1">
    <source>
        <dbReference type="ARBA" id="ARBA00004434"/>
    </source>
</evidence>
<sequence>MLRAIRPMPTAARAATRAVRAASTKAISTPAIIDLESRWEKMTVDEQEDIISQLAERQKGSWTELTPLEKRAAWYISYGTWGPRKPIHPKGEVAEIFKGVGLMVFFGVVLFTGARLISEGDGITATKEWAEASHEILKEQKANPFRGFNQVTK</sequence>
<dbReference type="Pfam" id="PF02936">
    <property type="entry name" value="COX4"/>
    <property type="match status" value="1"/>
</dbReference>
<evidence type="ECO:0000313" key="11">
    <source>
        <dbReference type="EMBL" id="VVT55100.1"/>
    </source>
</evidence>
<dbReference type="AlphaFoldDB" id="A0A5E8BZJ1"/>
<comment type="similarity">
    <text evidence="3">Belongs to the cytochrome c oxidase IV family.</text>
</comment>
<evidence type="ECO:0000256" key="3">
    <source>
        <dbReference type="ARBA" id="ARBA00008135"/>
    </source>
</evidence>
<keyword evidence="4" id="KW-0812">Transmembrane</keyword>
<keyword evidence="6" id="KW-0809">Transit peptide</keyword>
<protein>
    <submittedName>
        <fullName evidence="11">Uncharacterized protein</fullName>
    </submittedName>
</protein>
<evidence type="ECO:0000256" key="6">
    <source>
        <dbReference type="ARBA" id="ARBA00022946"/>
    </source>
</evidence>
<evidence type="ECO:0000256" key="8">
    <source>
        <dbReference type="ARBA" id="ARBA00023002"/>
    </source>
</evidence>
<dbReference type="FunFam" id="1.10.442.10:FF:000002">
    <property type="entry name" value="Cytochrome c oxidase subunit V"/>
    <property type="match status" value="1"/>
</dbReference>
<organism evidence="11 12">
    <name type="scientific">Magnusiomyces paraingens</name>
    <dbReference type="NCBI Taxonomy" id="2606893"/>
    <lineage>
        <taxon>Eukaryota</taxon>
        <taxon>Fungi</taxon>
        <taxon>Dikarya</taxon>
        <taxon>Ascomycota</taxon>
        <taxon>Saccharomycotina</taxon>
        <taxon>Dipodascomycetes</taxon>
        <taxon>Dipodascales</taxon>
        <taxon>Dipodascaceae</taxon>
        <taxon>Magnusiomyces</taxon>
    </lineage>
</organism>
<dbReference type="InterPro" id="IPR004203">
    <property type="entry name" value="Cyt_c_oxidase_su4_fam"/>
</dbReference>
<reference evidence="11 12" key="1">
    <citation type="submission" date="2019-09" db="EMBL/GenBank/DDBJ databases">
        <authorList>
            <person name="Brejova B."/>
        </authorList>
    </citation>
    <scope>NUCLEOTIDE SEQUENCE [LARGE SCALE GENOMIC DNA]</scope>
</reference>
<gene>
    <name evidence="11" type="ORF">SAPINGB_P004427</name>
</gene>
<dbReference type="GO" id="GO:0005743">
    <property type="term" value="C:mitochondrial inner membrane"/>
    <property type="evidence" value="ECO:0007669"/>
    <property type="project" value="UniProtKB-SubCell"/>
</dbReference>
<dbReference type="InterPro" id="IPR036639">
    <property type="entry name" value="Cyt_c_oxidase_su4_sf"/>
</dbReference>
<dbReference type="Gene3D" id="1.10.442.10">
    <property type="entry name" value="Cytochrome c oxidase subunit IV"/>
    <property type="match status" value="1"/>
</dbReference>
<dbReference type="OrthoDB" id="186013at2759"/>